<dbReference type="OrthoDB" id="291011at2"/>
<evidence type="ECO:0000313" key="2">
    <source>
        <dbReference type="EMBL" id="TDD65439.1"/>
    </source>
</evidence>
<dbReference type="InterPro" id="IPR022385">
    <property type="entry name" value="Rhs_assc_core"/>
</dbReference>
<dbReference type="EMBL" id="SMKY01000334">
    <property type="protein sequence ID" value="TDD65439.1"/>
    <property type="molecule type" value="Genomic_DNA"/>
</dbReference>
<proteinExistence type="predicted"/>
<reference evidence="2 3" key="1">
    <citation type="submission" date="2019-03" db="EMBL/GenBank/DDBJ databases">
        <title>Draft genome sequences of novel Actinobacteria.</title>
        <authorList>
            <person name="Sahin N."/>
            <person name="Ay H."/>
            <person name="Saygin H."/>
        </authorList>
    </citation>
    <scope>NUCLEOTIDE SEQUENCE [LARGE SCALE GENOMIC DNA]</scope>
    <source>
        <strain evidence="2 3">DSM 45941</strain>
    </source>
</reference>
<dbReference type="InterPro" id="IPR050708">
    <property type="entry name" value="T6SS_VgrG/RHS"/>
</dbReference>
<dbReference type="PANTHER" id="PTHR32305:SF17">
    <property type="entry name" value="TRNA NUCLEASE WAPA"/>
    <property type="match status" value="1"/>
</dbReference>
<dbReference type="Gene3D" id="2.180.10.10">
    <property type="entry name" value="RHS repeat-associated core"/>
    <property type="match status" value="1"/>
</dbReference>
<evidence type="ECO:0000313" key="3">
    <source>
        <dbReference type="Proteomes" id="UP000295578"/>
    </source>
</evidence>
<comment type="caution">
    <text evidence="2">The sequence shown here is derived from an EMBL/GenBank/DDBJ whole genome shotgun (WGS) entry which is preliminary data.</text>
</comment>
<keyword evidence="3" id="KW-1185">Reference proteome</keyword>
<feature type="compositionally biased region" description="Basic residues" evidence="1">
    <location>
        <begin position="1"/>
        <end position="26"/>
    </location>
</feature>
<dbReference type="PANTHER" id="PTHR32305">
    <property type="match status" value="1"/>
</dbReference>
<feature type="compositionally biased region" description="Basic residues" evidence="1">
    <location>
        <begin position="45"/>
        <end position="55"/>
    </location>
</feature>
<name>A0A4R5A471_9ACTN</name>
<sequence>MGHRRRPGQGHRERQRRNLHLRRRRHPPDPQGPRRCHPLSAGRYRTARPQRRLHHDRYPLLQLRRQDRRDAHLERPHHVPDQRPPGHQPSRRQLCHHGSTTRRFTPFGAIRGFDDDATWPGDKGFVGGTQDTTGLTHLGAREYDPDTGRFLTVDPVFDFTDPQSWNGYGYAGGSPVTFSDPDGLTRCDVGACPTPWQNVHGPNFCETHNCHKSGAPYNGPAWADPDNNPYSGQNGRYDRRNYNRAQNYLKQHSRLAQQLSVQRMAERIAWQKEIHRRLAARAAALRAQQNSCHGWKCGFQKAAGVLGVVSTIAGAIPLCTACQAVSVGLGLASAGLYAATGDWKMAAKQLGSTAIGLVAGGTGLGMIRTFGKFGRMYKYTSSSSKISRAYGHGRTMLNHGGAVGSFQKAARGAGRGKSFQMYWGTKIQWSGTALGMAATS</sequence>
<accession>A0A4R5A471</accession>
<dbReference type="AlphaFoldDB" id="A0A4R5A471"/>
<feature type="region of interest" description="Disordered" evidence="1">
    <location>
        <begin position="1"/>
        <end position="101"/>
    </location>
</feature>
<dbReference type="Proteomes" id="UP000295578">
    <property type="component" value="Unassembled WGS sequence"/>
</dbReference>
<feature type="compositionally biased region" description="Basic and acidic residues" evidence="1">
    <location>
        <begin position="64"/>
        <end position="81"/>
    </location>
</feature>
<evidence type="ECO:0000256" key="1">
    <source>
        <dbReference type="SAM" id="MobiDB-lite"/>
    </source>
</evidence>
<dbReference type="NCBIfam" id="TIGR03696">
    <property type="entry name" value="Rhs_assc_core"/>
    <property type="match status" value="1"/>
</dbReference>
<protein>
    <submittedName>
        <fullName evidence="2">RHS repeat-associated core domain-containing protein</fullName>
    </submittedName>
</protein>
<gene>
    <name evidence="2" type="ORF">E1293_40265</name>
</gene>
<organism evidence="2 3">
    <name type="scientific">Actinomadura darangshiensis</name>
    <dbReference type="NCBI Taxonomy" id="705336"/>
    <lineage>
        <taxon>Bacteria</taxon>
        <taxon>Bacillati</taxon>
        <taxon>Actinomycetota</taxon>
        <taxon>Actinomycetes</taxon>
        <taxon>Streptosporangiales</taxon>
        <taxon>Thermomonosporaceae</taxon>
        <taxon>Actinomadura</taxon>
    </lineage>
</organism>